<dbReference type="InterPro" id="IPR050266">
    <property type="entry name" value="AB_hydrolase_sf"/>
</dbReference>
<name>T0YI93_9ZZZZ</name>
<keyword evidence="2" id="KW-0378">Hydrolase</keyword>
<dbReference type="AlphaFoldDB" id="T0YI93"/>
<protein>
    <submittedName>
        <fullName evidence="2">Alpha/beta fold hydrolase family protein</fullName>
    </submittedName>
</protein>
<sequence>MTATAEPLRIALPGLGLDLAAQACGDVHAPPLLALHGWLDNAASFATLAPLLAARHRVIALDLPGHGHSAHLPPAARYDLALYVASVREAAIALRLMRFSLLGHSLGGAVASLYAAAFPGQIARLALIEALGPLTDDGSTTLQRWREALAAPTDKSARVFPDAGQALAARCRSTGQQPDAIRAIVARGLRQQEGGWVWRSDARLTATTPLRMAESQVHALLAGIAAPTWLLLAEPESPWLPHVLLRARAACVPRITIDTLAGGHHLHGEQPAQVAALLRAFLHRGD</sequence>
<dbReference type="Gene3D" id="3.40.50.1820">
    <property type="entry name" value="alpha/beta hydrolase"/>
    <property type="match status" value="1"/>
</dbReference>
<reference evidence="2" key="1">
    <citation type="submission" date="2013-08" db="EMBL/GenBank/DDBJ databases">
        <authorList>
            <person name="Mendez C."/>
            <person name="Richter M."/>
            <person name="Ferrer M."/>
            <person name="Sanchez J."/>
        </authorList>
    </citation>
    <scope>NUCLEOTIDE SEQUENCE</scope>
</reference>
<reference evidence="2" key="2">
    <citation type="journal article" date="2014" name="ISME J.">
        <title>Microbial stratification in low pH oxic and suboxic macroscopic growths along an acid mine drainage.</title>
        <authorList>
            <person name="Mendez-Garcia C."/>
            <person name="Mesa V."/>
            <person name="Sprenger R.R."/>
            <person name="Richter M."/>
            <person name="Diez M.S."/>
            <person name="Solano J."/>
            <person name="Bargiela R."/>
            <person name="Golyshina O.V."/>
            <person name="Manteca A."/>
            <person name="Ramos J.L."/>
            <person name="Gallego J.R."/>
            <person name="Llorente I."/>
            <person name="Martins Dos Santos V.A."/>
            <person name="Jensen O.N."/>
            <person name="Pelaez A.I."/>
            <person name="Sanchez J."/>
            <person name="Ferrer M."/>
        </authorList>
    </citation>
    <scope>NUCLEOTIDE SEQUENCE</scope>
</reference>
<comment type="caution">
    <text evidence="2">The sequence shown here is derived from an EMBL/GenBank/DDBJ whole genome shotgun (WGS) entry which is preliminary data.</text>
</comment>
<evidence type="ECO:0000259" key="1">
    <source>
        <dbReference type="Pfam" id="PF00561"/>
    </source>
</evidence>
<proteinExistence type="predicted"/>
<dbReference type="PANTHER" id="PTHR43798:SF33">
    <property type="entry name" value="HYDROLASE, PUTATIVE (AFU_ORTHOLOGUE AFUA_2G14860)-RELATED"/>
    <property type="match status" value="1"/>
</dbReference>
<accession>T0YI93</accession>
<feature type="domain" description="AB hydrolase-1" evidence="1">
    <location>
        <begin position="30"/>
        <end position="153"/>
    </location>
</feature>
<dbReference type="Pfam" id="PF00561">
    <property type="entry name" value="Abhydrolase_1"/>
    <property type="match status" value="1"/>
</dbReference>
<dbReference type="GO" id="GO:0016020">
    <property type="term" value="C:membrane"/>
    <property type="evidence" value="ECO:0007669"/>
    <property type="project" value="TreeGrafter"/>
</dbReference>
<gene>
    <name evidence="2" type="ORF">B1B_18037</name>
</gene>
<dbReference type="GO" id="GO:0016787">
    <property type="term" value="F:hydrolase activity"/>
    <property type="evidence" value="ECO:0007669"/>
    <property type="project" value="UniProtKB-KW"/>
</dbReference>
<evidence type="ECO:0000313" key="2">
    <source>
        <dbReference type="EMBL" id="EQD31622.1"/>
    </source>
</evidence>
<dbReference type="PANTHER" id="PTHR43798">
    <property type="entry name" value="MONOACYLGLYCEROL LIPASE"/>
    <property type="match status" value="1"/>
</dbReference>
<organism evidence="2">
    <name type="scientific">mine drainage metagenome</name>
    <dbReference type="NCBI Taxonomy" id="410659"/>
    <lineage>
        <taxon>unclassified sequences</taxon>
        <taxon>metagenomes</taxon>
        <taxon>ecological metagenomes</taxon>
    </lineage>
</organism>
<dbReference type="InterPro" id="IPR029058">
    <property type="entry name" value="AB_hydrolase_fold"/>
</dbReference>
<dbReference type="EMBL" id="AUZY01012056">
    <property type="protein sequence ID" value="EQD31622.1"/>
    <property type="molecule type" value="Genomic_DNA"/>
</dbReference>
<dbReference type="SUPFAM" id="SSF53474">
    <property type="entry name" value="alpha/beta-Hydrolases"/>
    <property type="match status" value="1"/>
</dbReference>
<dbReference type="InterPro" id="IPR000073">
    <property type="entry name" value="AB_hydrolase_1"/>
</dbReference>
<dbReference type="PRINTS" id="PR00111">
    <property type="entry name" value="ABHYDROLASE"/>
</dbReference>